<dbReference type="PANTHER" id="PTHR44169:SF6">
    <property type="entry name" value="NADPH-DEPENDENT 1-ACYLDIHYDROXYACETONE PHOSPHATE REDUCTASE"/>
    <property type="match status" value="1"/>
</dbReference>
<dbReference type="GO" id="GO:0000140">
    <property type="term" value="F:acylglycerone-phosphate reductase (NADP+) activity"/>
    <property type="evidence" value="ECO:0007669"/>
    <property type="project" value="TreeGrafter"/>
</dbReference>
<organism evidence="4 5">
    <name type="scientific">Candida theae</name>
    <dbReference type="NCBI Taxonomy" id="1198502"/>
    <lineage>
        <taxon>Eukaryota</taxon>
        <taxon>Fungi</taxon>
        <taxon>Dikarya</taxon>
        <taxon>Ascomycota</taxon>
        <taxon>Saccharomycotina</taxon>
        <taxon>Pichiomycetes</taxon>
        <taxon>Debaryomycetaceae</taxon>
        <taxon>Candida/Lodderomyces clade</taxon>
        <taxon>Candida</taxon>
    </lineage>
</organism>
<sequence>MPAADRKKVALVTGASSGIGFATSIELAKRGYVVFAGARRLEPMARLREDYGVNIFKLDVTDLQSVKEAKSYIEKVTGTSYLDILFNNAGQICTMPATDVTDKQVEQCFEVNVFGAMRMVREFVPLLINAKGLVAFTGSIAGVNPFPFQSTYTATKAAIESYASVLRIELKPFGVKVINLITGLVGTNIEDTRDLPETSLYNVPGMEESFEENRKSVTRNNPTPADVYARQVVKDFENAKLGGSLHLYRGKMGFLLGFVAPLLPRTIHESTLIRSLKLDGPFEYIKKKYSSGTIA</sequence>
<dbReference type="PRINTS" id="PR00081">
    <property type="entry name" value="GDHRDH"/>
</dbReference>
<dbReference type="RefSeq" id="XP_051606995.1">
    <property type="nucleotide sequence ID" value="XM_051753970.1"/>
</dbReference>
<dbReference type="InterPro" id="IPR020904">
    <property type="entry name" value="Sc_DH/Rdtase_CS"/>
</dbReference>
<dbReference type="Gene3D" id="3.40.50.720">
    <property type="entry name" value="NAD(P)-binding Rossmann-like Domain"/>
    <property type="match status" value="1"/>
</dbReference>
<evidence type="ECO:0000256" key="2">
    <source>
        <dbReference type="ARBA" id="ARBA00022857"/>
    </source>
</evidence>
<name>A0AAD5BAX9_9ASCO</name>
<dbReference type="GO" id="GO:0019433">
    <property type="term" value="P:triglyceride catabolic process"/>
    <property type="evidence" value="ECO:0007669"/>
    <property type="project" value="TreeGrafter"/>
</dbReference>
<dbReference type="Proteomes" id="UP001204833">
    <property type="component" value="Unassembled WGS sequence"/>
</dbReference>
<dbReference type="GO" id="GO:0006654">
    <property type="term" value="P:phosphatidic acid biosynthetic process"/>
    <property type="evidence" value="ECO:0007669"/>
    <property type="project" value="TreeGrafter"/>
</dbReference>
<dbReference type="PANTHER" id="PTHR44169">
    <property type="entry name" value="NADPH-DEPENDENT 1-ACYLDIHYDROXYACETONE PHOSPHATE REDUCTASE"/>
    <property type="match status" value="1"/>
</dbReference>
<dbReference type="FunFam" id="3.40.50.720:FF:000261">
    <property type="entry name" value="NADPH-dependent 1-acyldihydroxyacetone phosphate reductase"/>
    <property type="match status" value="1"/>
</dbReference>
<evidence type="ECO:0000256" key="3">
    <source>
        <dbReference type="ARBA" id="ARBA00023002"/>
    </source>
</evidence>
<dbReference type="AlphaFoldDB" id="A0AAD5BAX9"/>
<proteinExistence type="inferred from homology"/>
<protein>
    <submittedName>
        <fullName evidence="4">AYR1</fullName>
    </submittedName>
</protein>
<dbReference type="EMBL" id="JAIHNG010000161">
    <property type="protein sequence ID" value="KAI5949948.1"/>
    <property type="molecule type" value="Genomic_DNA"/>
</dbReference>
<dbReference type="PROSITE" id="PS00061">
    <property type="entry name" value="ADH_SHORT"/>
    <property type="match status" value="1"/>
</dbReference>
<comment type="caution">
    <text evidence="4">The sequence shown here is derived from an EMBL/GenBank/DDBJ whole genome shotgun (WGS) entry which is preliminary data.</text>
</comment>
<keyword evidence="5" id="KW-1185">Reference proteome</keyword>
<gene>
    <name evidence="4" type="ORF">KGF57_004458</name>
</gene>
<dbReference type="InterPro" id="IPR002347">
    <property type="entry name" value="SDR_fam"/>
</dbReference>
<accession>A0AAD5BAX9</accession>
<dbReference type="GO" id="GO:0004806">
    <property type="term" value="F:triacylglycerol lipase activity"/>
    <property type="evidence" value="ECO:0007669"/>
    <property type="project" value="TreeGrafter"/>
</dbReference>
<keyword evidence="3" id="KW-0560">Oxidoreductase</keyword>
<evidence type="ECO:0000313" key="4">
    <source>
        <dbReference type="EMBL" id="KAI5949948.1"/>
    </source>
</evidence>
<comment type="similarity">
    <text evidence="1">Belongs to the short-chain dehydrogenases/reductases (SDR) family.</text>
</comment>
<dbReference type="CDD" id="cd05374">
    <property type="entry name" value="17beta-HSD-like_SDR_c"/>
    <property type="match status" value="1"/>
</dbReference>
<dbReference type="GO" id="GO:0005811">
    <property type="term" value="C:lipid droplet"/>
    <property type="evidence" value="ECO:0007669"/>
    <property type="project" value="TreeGrafter"/>
</dbReference>
<dbReference type="InterPro" id="IPR036291">
    <property type="entry name" value="NAD(P)-bd_dom_sf"/>
</dbReference>
<dbReference type="Pfam" id="PF00106">
    <property type="entry name" value="adh_short"/>
    <property type="match status" value="1"/>
</dbReference>
<reference evidence="4 5" key="1">
    <citation type="journal article" date="2022" name="DNA Res.">
        <title>Genome analysis of five recently described species of the CUG-Ser clade uncovers Candida theae as a new hybrid lineage with pathogenic potential in the Candida parapsilosis species complex.</title>
        <authorList>
            <person name="Mixao V."/>
            <person name="Del Olmo V."/>
            <person name="Hegedusova E."/>
            <person name="Saus E."/>
            <person name="Pryszcz L."/>
            <person name="Cillingova A."/>
            <person name="Nosek J."/>
            <person name="Gabaldon T."/>
        </authorList>
    </citation>
    <scope>NUCLEOTIDE SEQUENCE [LARGE SCALE GENOMIC DNA]</scope>
    <source>
        <strain evidence="4 5">CBS 12239</strain>
    </source>
</reference>
<evidence type="ECO:0000256" key="1">
    <source>
        <dbReference type="ARBA" id="ARBA00006484"/>
    </source>
</evidence>
<keyword evidence="2" id="KW-0521">NADP</keyword>
<dbReference type="GeneID" id="76152502"/>
<evidence type="ECO:0000313" key="5">
    <source>
        <dbReference type="Proteomes" id="UP001204833"/>
    </source>
</evidence>
<dbReference type="SUPFAM" id="SSF51735">
    <property type="entry name" value="NAD(P)-binding Rossmann-fold domains"/>
    <property type="match status" value="1"/>
</dbReference>
<dbReference type="GO" id="GO:0005783">
    <property type="term" value="C:endoplasmic reticulum"/>
    <property type="evidence" value="ECO:0007669"/>
    <property type="project" value="TreeGrafter"/>
</dbReference>